<feature type="domain" description="FAD/NAD(P)-binding" evidence="2">
    <location>
        <begin position="10"/>
        <end position="314"/>
    </location>
</feature>
<dbReference type="PANTHER" id="PTHR42949">
    <property type="entry name" value="ANAEROBIC GLYCEROL-3-PHOSPHATE DEHYDROGENASE SUBUNIT B"/>
    <property type="match status" value="1"/>
</dbReference>
<feature type="domain" description="SoxA A3" evidence="3">
    <location>
        <begin position="384"/>
        <end position="460"/>
    </location>
</feature>
<dbReference type="InterPro" id="IPR051691">
    <property type="entry name" value="Metab_Enz_Cyan_OpOx_G3PDH"/>
</dbReference>
<protein>
    <submittedName>
        <fullName evidence="4">FAD-dependent oxidoreductase</fullName>
    </submittedName>
</protein>
<dbReference type="SUPFAM" id="SSF51905">
    <property type="entry name" value="FAD/NAD(P)-binding domain"/>
    <property type="match status" value="1"/>
</dbReference>
<dbReference type="InterPro" id="IPR023753">
    <property type="entry name" value="FAD/NAD-binding_dom"/>
</dbReference>
<organism evidence="4 5">
    <name type="scientific">Methylobacterium terricola</name>
    <dbReference type="NCBI Taxonomy" id="2583531"/>
    <lineage>
        <taxon>Bacteria</taxon>
        <taxon>Pseudomonadati</taxon>
        <taxon>Pseudomonadota</taxon>
        <taxon>Alphaproteobacteria</taxon>
        <taxon>Hyphomicrobiales</taxon>
        <taxon>Methylobacteriaceae</taxon>
        <taxon>Methylobacterium</taxon>
    </lineage>
</organism>
<dbReference type="InterPro" id="IPR017224">
    <property type="entry name" value="Opine_Oxase_asu/HCN_bsu"/>
</dbReference>
<dbReference type="GO" id="GO:0016491">
    <property type="term" value="F:oxidoreductase activity"/>
    <property type="evidence" value="ECO:0007669"/>
    <property type="project" value="UniProtKB-KW"/>
</dbReference>
<gene>
    <name evidence="4" type="ORF">FF100_24345</name>
</gene>
<dbReference type="OrthoDB" id="9801699at2"/>
<evidence type="ECO:0000259" key="2">
    <source>
        <dbReference type="Pfam" id="PF07992"/>
    </source>
</evidence>
<comment type="caution">
    <text evidence="4">The sequence shown here is derived from an EMBL/GenBank/DDBJ whole genome shotgun (WGS) entry which is preliminary data.</text>
</comment>
<dbReference type="AlphaFoldDB" id="A0A5C4LER0"/>
<dbReference type="PRINTS" id="PR00368">
    <property type="entry name" value="FADPNR"/>
</dbReference>
<dbReference type="PRINTS" id="PR00411">
    <property type="entry name" value="PNDRDTASEI"/>
</dbReference>
<dbReference type="PANTHER" id="PTHR42949:SF3">
    <property type="entry name" value="ANAEROBIC GLYCEROL-3-PHOSPHATE DEHYDROGENASE SUBUNIT B"/>
    <property type="match status" value="1"/>
</dbReference>
<evidence type="ECO:0000313" key="5">
    <source>
        <dbReference type="Proteomes" id="UP000305267"/>
    </source>
</evidence>
<dbReference type="Gene3D" id="1.10.10.1100">
    <property type="entry name" value="BFD-like [2Fe-2S]-binding domain"/>
    <property type="match status" value="1"/>
</dbReference>
<proteinExistence type="predicted"/>
<dbReference type="Pfam" id="PF17806">
    <property type="entry name" value="SO_alpha_A3"/>
    <property type="match status" value="1"/>
</dbReference>
<dbReference type="EMBL" id="VDDA01000014">
    <property type="protein sequence ID" value="TNC10046.1"/>
    <property type="molecule type" value="Genomic_DNA"/>
</dbReference>
<dbReference type="RefSeq" id="WP_139038360.1">
    <property type="nucleotide sequence ID" value="NZ_VDDA01000014.1"/>
</dbReference>
<dbReference type="Proteomes" id="UP000305267">
    <property type="component" value="Unassembled WGS sequence"/>
</dbReference>
<accession>A0A5C4LER0</accession>
<dbReference type="CDD" id="cd19946">
    <property type="entry name" value="GlpA-like_Fer2_BFD-like"/>
    <property type="match status" value="1"/>
</dbReference>
<dbReference type="InterPro" id="IPR041117">
    <property type="entry name" value="SoxA_A3"/>
</dbReference>
<evidence type="ECO:0000256" key="1">
    <source>
        <dbReference type="ARBA" id="ARBA00023002"/>
    </source>
</evidence>
<dbReference type="InterPro" id="IPR041854">
    <property type="entry name" value="BFD-like_2Fe2S-bd_dom_sf"/>
</dbReference>
<dbReference type="Gene3D" id="3.50.50.60">
    <property type="entry name" value="FAD/NAD(P)-binding domain"/>
    <property type="match status" value="2"/>
</dbReference>
<dbReference type="PIRSF" id="PIRSF037495">
    <property type="entry name" value="Opine_OX_OoxA/HcnB"/>
    <property type="match status" value="1"/>
</dbReference>
<evidence type="ECO:0000259" key="3">
    <source>
        <dbReference type="Pfam" id="PF17806"/>
    </source>
</evidence>
<reference evidence="4 5" key="1">
    <citation type="submission" date="2019-06" db="EMBL/GenBank/DDBJ databases">
        <title>Genome of Methylobacterium sp. 17Sr1-39.</title>
        <authorList>
            <person name="Seo T."/>
        </authorList>
    </citation>
    <scope>NUCLEOTIDE SEQUENCE [LARGE SCALE GENOMIC DNA]</scope>
    <source>
        <strain evidence="4 5">17Sr1-39</strain>
    </source>
</reference>
<dbReference type="Pfam" id="PF07992">
    <property type="entry name" value="Pyr_redox_2"/>
    <property type="match status" value="1"/>
</dbReference>
<sequence>MSGPLCHRVDLAVLGAGPAGGAAALAASRAGLRVALIDENPEAGGQVWRKPVRPAARSAKADPGEALRADLRAGGLTLLYGRTVWSVGASLDLDLIDGESGRWERVSAGRLVAAGGAHERVVPFPGWTLPGVVGLAGATILLKSHGVAPGRRVLVAGCGPLLFAVAAGLAGTGIDVVGVADLAARGDWLRAMPSLLTRPGLLGQGARWMASLRAAGIPVFFRHALRRAEGATGIERAVIGPVDAEGAPAPGPEHAFAVDALCVGNGLVPGAEVTRLLRAPHRFDRLRGGLVPVTDEAGRTGIPGLYAVGDGAGLRGAAMAALGGEFAGLAAAADAGRLASDAFAREAARLRRAMARERPFSDGMAGMMRLRPAQVRAIPPETVVCRCEDVTRAEIDAAVEAGARDVNQMKQFTRCGMGPCQGRMCGDVAAELVAARVGPREAVGSFTARPPLRPIGFDELMGDFDYADIPIPEPAPL</sequence>
<keyword evidence="1" id="KW-0560">Oxidoreductase</keyword>
<evidence type="ECO:0000313" key="4">
    <source>
        <dbReference type="EMBL" id="TNC10046.1"/>
    </source>
</evidence>
<keyword evidence="5" id="KW-1185">Reference proteome</keyword>
<dbReference type="InterPro" id="IPR036188">
    <property type="entry name" value="FAD/NAD-bd_sf"/>
</dbReference>
<name>A0A5C4LER0_9HYPH</name>